<feature type="binding site" evidence="6">
    <location>
        <position position="39"/>
    </location>
    <ligand>
        <name>Mg(2+)</name>
        <dbReference type="ChEBI" id="CHEBI:18420"/>
        <label>1</label>
    </ligand>
</feature>
<sequence>MSEHYNLISWNVNGLRAAIKKGFLDLLLEQKFDVICVQETKASLDKLPREAKNIPGYYNYFVSAERSGYSGVGTFLKEKPLKVETGMGIEEFDREGRFLRIDYNNFTLMNIYFPNGKASQERLEYKIAFYDAFLDYANALKAEGKKLVICGDVNTAHRDIDLAHPRENETISGFLPEERAWMDKFLAAGYLDTFRMFNREGGNYSWWSMRTRARERNVGWRLDYFFVSENLRENVKAAPIYPEVIGSDHCPVGLELEFQV</sequence>
<dbReference type="RefSeq" id="WP_048126509.1">
    <property type="nucleotide sequence ID" value="NZ_CP009515.1"/>
</dbReference>
<evidence type="ECO:0000256" key="7">
    <source>
        <dbReference type="PIRSR" id="PIRSR604808-3"/>
    </source>
</evidence>
<dbReference type="OrthoDB" id="146626at2157"/>
<dbReference type="InterPro" id="IPR005135">
    <property type="entry name" value="Endo/exonuclease/phosphatase"/>
</dbReference>
<comment type="similarity">
    <text evidence="1">Belongs to the DNA repair enzymes AP/ExoA family.</text>
</comment>
<keyword evidence="6" id="KW-0464">Manganese</keyword>
<evidence type="ECO:0000256" key="3">
    <source>
        <dbReference type="ARBA" id="ARBA00022801"/>
    </source>
</evidence>
<dbReference type="GO" id="GO:0046872">
    <property type="term" value="F:metal ion binding"/>
    <property type="evidence" value="ECO:0007669"/>
    <property type="project" value="UniProtKB-KW"/>
</dbReference>
<dbReference type="GO" id="GO:0003677">
    <property type="term" value="F:DNA binding"/>
    <property type="evidence" value="ECO:0007669"/>
    <property type="project" value="InterPro"/>
</dbReference>
<feature type="binding site" evidence="6">
    <location>
        <position position="154"/>
    </location>
    <ligand>
        <name>Mg(2+)</name>
        <dbReference type="ChEBI" id="CHEBI:18420"/>
        <label>1</label>
    </ligand>
</feature>
<feature type="domain" description="Endonuclease/exonuclease/phosphatase" evidence="8">
    <location>
        <begin position="8"/>
        <end position="249"/>
    </location>
</feature>
<dbReference type="GO" id="GO:0006284">
    <property type="term" value="P:base-excision repair"/>
    <property type="evidence" value="ECO:0007669"/>
    <property type="project" value="TreeGrafter"/>
</dbReference>
<dbReference type="Pfam" id="PF03372">
    <property type="entry name" value="Exo_endo_phos"/>
    <property type="match status" value="1"/>
</dbReference>
<dbReference type="InterPro" id="IPR004808">
    <property type="entry name" value="AP_endonuc_1"/>
</dbReference>
<keyword evidence="3 9" id="KW-0378">Hydrolase</keyword>
<dbReference type="GeneID" id="24806698"/>
<dbReference type="SUPFAM" id="SSF56219">
    <property type="entry name" value="DNase I-like"/>
    <property type="match status" value="1"/>
</dbReference>
<dbReference type="Gene3D" id="3.60.10.10">
    <property type="entry name" value="Endonuclease/exonuclease/phosphatase"/>
    <property type="match status" value="1"/>
</dbReference>
<dbReference type="FunFam" id="3.60.10.10:FF:000026">
    <property type="entry name" value="Exodeoxyribonuclease III"/>
    <property type="match status" value="1"/>
</dbReference>
<dbReference type="GO" id="GO:0008081">
    <property type="term" value="F:phosphoric diester hydrolase activity"/>
    <property type="evidence" value="ECO:0007669"/>
    <property type="project" value="TreeGrafter"/>
</dbReference>
<dbReference type="InterPro" id="IPR036691">
    <property type="entry name" value="Endo/exonu/phosph_ase_sf"/>
</dbReference>
<dbReference type="EC" id="3.1.11.2" evidence="9"/>
<organism evidence="9 10">
    <name type="scientific">Methanosarcina lacustris Z-7289</name>
    <dbReference type="NCBI Taxonomy" id="1434111"/>
    <lineage>
        <taxon>Archaea</taxon>
        <taxon>Methanobacteriati</taxon>
        <taxon>Methanobacteriota</taxon>
        <taxon>Stenosarchaea group</taxon>
        <taxon>Methanomicrobia</taxon>
        <taxon>Methanosarcinales</taxon>
        <taxon>Methanosarcinaceae</taxon>
        <taxon>Methanosarcina</taxon>
    </lineage>
</organism>
<comment type="cofactor">
    <cofactor evidence="6">
        <name>Mg(2+)</name>
        <dbReference type="ChEBI" id="CHEBI:18420"/>
    </cofactor>
    <cofactor evidence="6">
        <name>Mn(2+)</name>
        <dbReference type="ChEBI" id="CHEBI:29035"/>
    </cofactor>
    <text evidence="6">Probably binds two magnesium or manganese ions per subunit.</text>
</comment>
<dbReference type="Proteomes" id="UP000033072">
    <property type="component" value="Chromosome"/>
</dbReference>
<accession>A0A0E3S2W6</accession>
<evidence type="ECO:0000256" key="5">
    <source>
        <dbReference type="PIRSR" id="PIRSR604808-1"/>
    </source>
</evidence>
<evidence type="ECO:0000313" key="10">
    <source>
        <dbReference type="Proteomes" id="UP000033072"/>
    </source>
</evidence>
<evidence type="ECO:0000256" key="4">
    <source>
        <dbReference type="ARBA" id="ARBA00022842"/>
    </source>
</evidence>
<feature type="site" description="Interaction with DNA substrate" evidence="7">
    <location>
        <position position="249"/>
    </location>
</feature>
<dbReference type="GO" id="GO:0008311">
    <property type="term" value="F:double-stranded DNA 3'-5' DNA exonuclease activity"/>
    <property type="evidence" value="ECO:0007669"/>
    <property type="project" value="UniProtKB-EC"/>
</dbReference>
<dbReference type="AlphaFoldDB" id="A0A0E3S2W6"/>
<dbReference type="PANTHER" id="PTHR22748:SF6">
    <property type="entry name" value="DNA-(APURINIC OR APYRIMIDINIC SITE) ENDONUCLEASE"/>
    <property type="match status" value="1"/>
</dbReference>
<dbReference type="NCBIfam" id="TIGR00195">
    <property type="entry name" value="exoDNase_III"/>
    <property type="match status" value="1"/>
</dbReference>
<evidence type="ECO:0000256" key="2">
    <source>
        <dbReference type="ARBA" id="ARBA00022723"/>
    </source>
</evidence>
<evidence type="ECO:0000313" key="9">
    <source>
        <dbReference type="EMBL" id="AKB75179.1"/>
    </source>
</evidence>
<dbReference type="EMBL" id="CP009515">
    <property type="protein sequence ID" value="AKB75179.1"/>
    <property type="molecule type" value="Genomic_DNA"/>
</dbReference>
<dbReference type="GO" id="GO:0003906">
    <property type="term" value="F:DNA-(apurinic or apyrimidinic site) endonuclease activity"/>
    <property type="evidence" value="ECO:0007669"/>
    <property type="project" value="TreeGrafter"/>
</dbReference>
<keyword evidence="10" id="KW-1185">Reference proteome</keyword>
<evidence type="ECO:0000256" key="1">
    <source>
        <dbReference type="ARBA" id="ARBA00007092"/>
    </source>
</evidence>
<dbReference type="PROSITE" id="PS00726">
    <property type="entry name" value="AP_NUCLEASE_F1_1"/>
    <property type="match status" value="1"/>
</dbReference>
<dbReference type="PANTHER" id="PTHR22748">
    <property type="entry name" value="AP ENDONUCLEASE"/>
    <property type="match status" value="1"/>
</dbReference>
<dbReference type="STRING" id="1434111.MSLAZ_1918"/>
<protein>
    <submittedName>
        <fullName evidence="9">Exodeoxyribonuclease III</fullName>
        <ecNumber evidence="9">3.1.11.2</ecNumber>
    </submittedName>
</protein>
<feature type="active site" description="Proton donor/acceptor" evidence="5">
    <location>
        <position position="152"/>
    </location>
</feature>
<feature type="binding site" evidence="6">
    <location>
        <position position="11"/>
    </location>
    <ligand>
        <name>Mg(2+)</name>
        <dbReference type="ChEBI" id="CHEBI:18420"/>
        <label>1</label>
    </ligand>
</feature>
<proteinExistence type="inferred from homology"/>
<dbReference type="NCBIfam" id="TIGR00633">
    <property type="entry name" value="xth"/>
    <property type="match status" value="1"/>
</dbReference>
<feature type="site" description="Transition state stabilizer" evidence="7">
    <location>
        <position position="154"/>
    </location>
</feature>
<feature type="binding site" evidence="6">
    <location>
        <position position="248"/>
    </location>
    <ligand>
        <name>Mg(2+)</name>
        <dbReference type="ChEBI" id="CHEBI:18420"/>
        <label>1</label>
    </ligand>
</feature>
<dbReference type="KEGG" id="mls:MSLAZ_1918"/>
<name>A0A0E3S2W6_9EURY</name>
<gene>
    <name evidence="9" type="ORF">MSLAZ_1918</name>
</gene>
<feature type="site" description="Important for catalytic activity" evidence="7">
    <location>
        <position position="223"/>
    </location>
</feature>
<keyword evidence="2 6" id="KW-0479">Metal-binding</keyword>
<dbReference type="PATRIC" id="fig|1434111.4.peg.2516"/>
<dbReference type="PROSITE" id="PS51435">
    <property type="entry name" value="AP_NUCLEASE_F1_4"/>
    <property type="match status" value="1"/>
</dbReference>
<dbReference type="InterPro" id="IPR020847">
    <property type="entry name" value="AP_endonuclease_F1_BS"/>
</dbReference>
<feature type="binding site" evidence="6">
    <location>
        <position position="249"/>
    </location>
    <ligand>
        <name>Mg(2+)</name>
        <dbReference type="ChEBI" id="CHEBI:18420"/>
        <label>1</label>
    </ligand>
</feature>
<dbReference type="CDD" id="cd09085">
    <property type="entry name" value="Mth212-like_AP-endo"/>
    <property type="match status" value="1"/>
</dbReference>
<reference evidence="9 10" key="1">
    <citation type="submission" date="2014-07" db="EMBL/GenBank/DDBJ databases">
        <title>Methanogenic archaea and the global carbon cycle.</title>
        <authorList>
            <person name="Henriksen J.R."/>
            <person name="Luke J."/>
            <person name="Reinhart S."/>
            <person name="Benedict M.N."/>
            <person name="Youngblut N.D."/>
            <person name="Metcalf M.E."/>
            <person name="Whitaker R.J."/>
            <person name="Metcalf W.W."/>
        </authorList>
    </citation>
    <scope>NUCLEOTIDE SEQUENCE [LARGE SCALE GENOMIC DNA]</scope>
    <source>
        <strain evidence="9 10">Z-7289</strain>
    </source>
</reference>
<feature type="active site" evidence="5">
    <location>
        <position position="112"/>
    </location>
</feature>
<evidence type="ECO:0000256" key="6">
    <source>
        <dbReference type="PIRSR" id="PIRSR604808-2"/>
    </source>
</evidence>
<dbReference type="HOGENOM" id="CLU_027539_3_1_2"/>
<evidence type="ECO:0000259" key="8">
    <source>
        <dbReference type="Pfam" id="PF03372"/>
    </source>
</evidence>
<feature type="binding site" evidence="6">
    <location>
        <position position="152"/>
    </location>
    <ligand>
        <name>Mg(2+)</name>
        <dbReference type="ChEBI" id="CHEBI:18420"/>
        <label>1</label>
    </ligand>
</feature>
<keyword evidence="4 6" id="KW-0460">Magnesium</keyword>
<feature type="active site" description="Proton acceptor" evidence="5">
    <location>
        <position position="249"/>
    </location>
</feature>